<dbReference type="GO" id="GO:0055085">
    <property type="term" value="P:transmembrane transport"/>
    <property type="evidence" value="ECO:0007669"/>
    <property type="project" value="InterPro"/>
</dbReference>
<evidence type="ECO:0000256" key="3">
    <source>
        <dbReference type="ARBA" id="ARBA00022448"/>
    </source>
</evidence>
<feature type="domain" description="ABC transmembrane type-1" evidence="10">
    <location>
        <begin position="1"/>
        <end position="132"/>
    </location>
</feature>
<sequence>RLGLLDSHIGLILVYIAIQVPFSTWILKGFFDSIPIELEEAAKIDGCTRLQALLRVVLPLSLTGIAATLIFIAMNSWGQFILPFLLISKDSLAPVSVGILLIQGSYQQISTHLIAAASVLAMLPAVVLVLVLQKFIIKVLMAGALKG</sequence>
<keyword evidence="3" id="KW-0813">Transport</keyword>
<dbReference type="Gene3D" id="1.10.3720.10">
    <property type="entry name" value="MetI-like"/>
    <property type="match status" value="1"/>
</dbReference>
<feature type="transmembrane region" description="Helical" evidence="9">
    <location>
        <begin position="12"/>
        <end position="31"/>
    </location>
</feature>
<dbReference type="EMBL" id="BARW01013304">
    <property type="protein sequence ID" value="GAI78445.1"/>
    <property type="molecule type" value="Genomic_DNA"/>
</dbReference>
<keyword evidence="5" id="KW-0762">Sugar transport</keyword>
<evidence type="ECO:0000256" key="6">
    <source>
        <dbReference type="ARBA" id="ARBA00022692"/>
    </source>
</evidence>
<organism evidence="11">
    <name type="scientific">marine sediment metagenome</name>
    <dbReference type="NCBI Taxonomy" id="412755"/>
    <lineage>
        <taxon>unclassified sequences</taxon>
        <taxon>metagenomes</taxon>
        <taxon>ecological metagenomes</taxon>
    </lineage>
</organism>
<proteinExistence type="inferred from homology"/>
<dbReference type="CDD" id="cd06261">
    <property type="entry name" value="TM_PBP2"/>
    <property type="match status" value="1"/>
</dbReference>
<protein>
    <recommendedName>
        <fullName evidence="10">ABC transmembrane type-1 domain-containing protein</fullName>
    </recommendedName>
</protein>
<dbReference type="PROSITE" id="PS50928">
    <property type="entry name" value="ABC_TM1"/>
    <property type="match status" value="1"/>
</dbReference>
<dbReference type="InterPro" id="IPR000515">
    <property type="entry name" value="MetI-like"/>
</dbReference>
<gene>
    <name evidence="11" type="ORF">S12H4_24483</name>
</gene>
<evidence type="ECO:0000256" key="2">
    <source>
        <dbReference type="ARBA" id="ARBA00009047"/>
    </source>
</evidence>
<keyword evidence="6 9" id="KW-0812">Transmembrane</keyword>
<dbReference type="InterPro" id="IPR050901">
    <property type="entry name" value="BP-dep_ABC_trans_perm"/>
</dbReference>
<name>X1SSW3_9ZZZZ</name>
<feature type="transmembrane region" description="Helical" evidence="9">
    <location>
        <begin position="52"/>
        <end position="74"/>
    </location>
</feature>
<evidence type="ECO:0000256" key="9">
    <source>
        <dbReference type="SAM" id="Phobius"/>
    </source>
</evidence>
<evidence type="ECO:0000256" key="5">
    <source>
        <dbReference type="ARBA" id="ARBA00022597"/>
    </source>
</evidence>
<comment type="similarity">
    <text evidence="2">Belongs to the binding-protein-dependent transport system permease family. MalFG subfamily.</text>
</comment>
<evidence type="ECO:0000259" key="10">
    <source>
        <dbReference type="PROSITE" id="PS50928"/>
    </source>
</evidence>
<evidence type="ECO:0000256" key="1">
    <source>
        <dbReference type="ARBA" id="ARBA00004651"/>
    </source>
</evidence>
<keyword evidence="8 9" id="KW-0472">Membrane</keyword>
<dbReference type="SUPFAM" id="SSF161098">
    <property type="entry name" value="MetI-like"/>
    <property type="match status" value="1"/>
</dbReference>
<comment type="caution">
    <text evidence="11">The sequence shown here is derived from an EMBL/GenBank/DDBJ whole genome shotgun (WGS) entry which is preliminary data.</text>
</comment>
<dbReference type="AlphaFoldDB" id="X1SSW3"/>
<dbReference type="GO" id="GO:0005886">
    <property type="term" value="C:plasma membrane"/>
    <property type="evidence" value="ECO:0007669"/>
    <property type="project" value="UniProtKB-SubCell"/>
</dbReference>
<feature type="transmembrane region" description="Helical" evidence="9">
    <location>
        <begin position="114"/>
        <end position="137"/>
    </location>
</feature>
<dbReference type="InterPro" id="IPR035906">
    <property type="entry name" value="MetI-like_sf"/>
</dbReference>
<dbReference type="Pfam" id="PF00528">
    <property type="entry name" value="BPD_transp_1"/>
    <property type="match status" value="1"/>
</dbReference>
<reference evidence="11" key="1">
    <citation type="journal article" date="2014" name="Front. Microbiol.">
        <title>High frequency of phylogenetically diverse reductive dehalogenase-homologous genes in deep subseafloor sedimentary metagenomes.</title>
        <authorList>
            <person name="Kawai M."/>
            <person name="Futagami T."/>
            <person name="Toyoda A."/>
            <person name="Takaki Y."/>
            <person name="Nishi S."/>
            <person name="Hori S."/>
            <person name="Arai W."/>
            <person name="Tsubouchi T."/>
            <person name="Morono Y."/>
            <person name="Uchiyama I."/>
            <person name="Ito T."/>
            <person name="Fujiyama A."/>
            <person name="Inagaki F."/>
            <person name="Takami H."/>
        </authorList>
    </citation>
    <scope>NUCLEOTIDE SEQUENCE</scope>
    <source>
        <strain evidence="11">Expedition CK06-06</strain>
    </source>
</reference>
<dbReference type="PANTHER" id="PTHR32243">
    <property type="entry name" value="MALTOSE TRANSPORT SYSTEM PERMEASE-RELATED"/>
    <property type="match status" value="1"/>
</dbReference>
<feature type="non-terminal residue" evidence="11">
    <location>
        <position position="1"/>
    </location>
</feature>
<comment type="subcellular location">
    <subcellularLocation>
        <location evidence="1">Cell membrane</location>
        <topology evidence="1">Multi-pass membrane protein</topology>
    </subcellularLocation>
</comment>
<evidence type="ECO:0000256" key="4">
    <source>
        <dbReference type="ARBA" id="ARBA00022475"/>
    </source>
</evidence>
<dbReference type="PANTHER" id="PTHR32243:SF50">
    <property type="entry name" value="MALTOSE_MALTODEXTRIN TRANSPORT SYSTEM PERMEASE PROTEIN MALG"/>
    <property type="match status" value="1"/>
</dbReference>
<evidence type="ECO:0000256" key="7">
    <source>
        <dbReference type="ARBA" id="ARBA00022989"/>
    </source>
</evidence>
<accession>X1SSW3</accession>
<evidence type="ECO:0000313" key="11">
    <source>
        <dbReference type="EMBL" id="GAI78445.1"/>
    </source>
</evidence>
<keyword evidence="7 9" id="KW-1133">Transmembrane helix</keyword>
<evidence type="ECO:0000256" key="8">
    <source>
        <dbReference type="ARBA" id="ARBA00023136"/>
    </source>
</evidence>
<keyword evidence="4" id="KW-1003">Cell membrane</keyword>